<dbReference type="GeneID" id="102654309"/>
<accession>A0A8B8GTD9</accession>
<dbReference type="OMA" id="APRNYIP"/>
<organism evidence="2">
    <name type="scientific">Apis mellifera</name>
    <name type="common">Honeybee</name>
    <dbReference type="NCBI Taxonomy" id="7460"/>
    <lineage>
        <taxon>Eukaryota</taxon>
        <taxon>Metazoa</taxon>
        <taxon>Ecdysozoa</taxon>
        <taxon>Arthropoda</taxon>
        <taxon>Hexapoda</taxon>
        <taxon>Insecta</taxon>
        <taxon>Pterygota</taxon>
        <taxon>Neoptera</taxon>
        <taxon>Endopterygota</taxon>
        <taxon>Hymenoptera</taxon>
        <taxon>Apocrita</taxon>
        <taxon>Aculeata</taxon>
        <taxon>Apoidea</taxon>
        <taxon>Anthophila</taxon>
        <taxon>Apidae</taxon>
        <taxon>Apis</taxon>
    </lineage>
</organism>
<dbReference type="Proteomes" id="UP000005203">
    <property type="component" value="Linkage group LG2"/>
</dbReference>
<evidence type="ECO:0000256" key="1">
    <source>
        <dbReference type="SAM" id="MobiDB-lite"/>
    </source>
</evidence>
<sequence>MLTDKPINECVCPRCLHSSCPLPNAEPPYDEITQEISNNFISVKVPKCKRKFEKEDEEDEEKLSFDFNCADAEGEKCKTGCTKVHVIPNEHAPPKKPEEEMLSLKSIRHIMPNDILDSTVEIEFKAARNYNPLPEPGPPPPIIVPRQRIKKKKGKSKKK</sequence>
<dbReference type="AlphaFoldDB" id="A0A7M7KYA4"/>
<evidence type="ECO:0000313" key="4">
    <source>
        <dbReference type="RefSeq" id="XP_026294927.1"/>
    </source>
</evidence>
<feature type="compositionally biased region" description="Basic residues" evidence="1">
    <location>
        <begin position="147"/>
        <end position="159"/>
    </location>
</feature>
<dbReference type="KEGG" id="ame:102654309"/>
<dbReference type="OrthoDB" id="7691203at2759"/>
<dbReference type="EnsemblMetazoa" id="XM_026439142">
    <property type="protein sequence ID" value="XP_026294927"/>
    <property type="gene ID" value="LOC102654309"/>
</dbReference>
<feature type="compositionally biased region" description="Pro residues" evidence="1">
    <location>
        <begin position="133"/>
        <end position="143"/>
    </location>
</feature>
<reference evidence="4" key="2">
    <citation type="submission" date="2025-04" db="UniProtKB">
        <authorList>
            <consortium name="RefSeq"/>
        </authorList>
    </citation>
    <scope>IDENTIFICATION</scope>
    <source>
        <strain evidence="4">DH4</strain>
        <tissue evidence="4">Whole body</tissue>
    </source>
</reference>
<name>A0A7M7KYA4_APIME</name>
<keyword evidence="3" id="KW-1185">Reference proteome</keyword>
<feature type="region of interest" description="Disordered" evidence="1">
    <location>
        <begin position="129"/>
        <end position="159"/>
    </location>
</feature>
<evidence type="ECO:0000313" key="3">
    <source>
        <dbReference type="Proteomes" id="UP000005203"/>
    </source>
</evidence>
<accession>A0A7M7KYA4</accession>
<proteinExistence type="predicted"/>
<gene>
    <name evidence="4" type="primary">LOC102654309</name>
</gene>
<protein>
    <submittedName>
        <fullName evidence="4">Uncharacterized protein LOC102654309</fullName>
    </submittedName>
</protein>
<evidence type="ECO:0000313" key="2">
    <source>
        <dbReference type="EnsemblMetazoa" id="XP_026294927"/>
    </source>
</evidence>
<reference evidence="2" key="1">
    <citation type="submission" date="2021-01" db="UniProtKB">
        <authorList>
            <consortium name="EnsemblMetazoa"/>
        </authorList>
    </citation>
    <scope>IDENTIFICATION</scope>
    <source>
        <strain evidence="2">DH4</strain>
    </source>
</reference>
<dbReference type="RefSeq" id="XP_026294927.1">
    <property type="nucleotide sequence ID" value="XM_026439142.1"/>
</dbReference>